<accession>A0A1Y2CAG3</accession>
<name>A0A1Y2CAG3_9FUNG</name>
<feature type="transmembrane region" description="Helical" evidence="1">
    <location>
        <begin position="75"/>
        <end position="96"/>
    </location>
</feature>
<organism evidence="2 3">
    <name type="scientific">Rhizoclosmatium globosum</name>
    <dbReference type="NCBI Taxonomy" id="329046"/>
    <lineage>
        <taxon>Eukaryota</taxon>
        <taxon>Fungi</taxon>
        <taxon>Fungi incertae sedis</taxon>
        <taxon>Chytridiomycota</taxon>
        <taxon>Chytridiomycota incertae sedis</taxon>
        <taxon>Chytridiomycetes</taxon>
        <taxon>Chytridiales</taxon>
        <taxon>Chytriomycetaceae</taxon>
        <taxon>Rhizoclosmatium</taxon>
    </lineage>
</organism>
<feature type="transmembrane region" description="Helical" evidence="1">
    <location>
        <begin position="45"/>
        <end position="63"/>
    </location>
</feature>
<keyword evidence="1" id="KW-0812">Transmembrane</keyword>
<keyword evidence="1" id="KW-0472">Membrane</keyword>
<dbReference type="AlphaFoldDB" id="A0A1Y2CAG3"/>
<keyword evidence="1" id="KW-1133">Transmembrane helix</keyword>
<feature type="transmembrane region" description="Helical" evidence="1">
    <location>
        <begin position="116"/>
        <end position="136"/>
    </location>
</feature>
<dbReference type="EMBL" id="MCGO01000023">
    <property type="protein sequence ID" value="ORY44028.1"/>
    <property type="molecule type" value="Genomic_DNA"/>
</dbReference>
<feature type="transmembrane region" description="Helical" evidence="1">
    <location>
        <begin position="157"/>
        <end position="179"/>
    </location>
</feature>
<evidence type="ECO:0000256" key="1">
    <source>
        <dbReference type="SAM" id="Phobius"/>
    </source>
</evidence>
<protein>
    <submittedName>
        <fullName evidence="2">Uncharacterized protein</fullName>
    </submittedName>
</protein>
<keyword evidence="3" id="KW-1185">Reference proteome</keyword>
<proteinExistence type="predicted"/>
<evidence type="ECO:0000313" key="3">
    <source>
        <dbReference type="Proteomes" id="UP000193642"/>
    </source>
</evidence>
<gene>
    <name evidence="2" type="ORF">BCR33DRAFT_785283</name>
</gene>
<sequence length="256" mass="29104">MSYRSYPISGPPALVLKNKTVIAADPEYADRYNAIESATDIDQRVAITLASLQLVILGCLIWKERRHLPHKKHKFFTVINSLLAAMIIAHGLNPFFDLLRTQVEDVDPKVAPVMTLSSLSAFFQFLLNFLVMVYAWKRGHPVIQLLRPSIQPYMITMLIFFAFLLLSQFIATVLDTYVLSYTDTLDKPEKLRTLCTLYTRVLGMKWALMVEDQRRDVAKFDRVANAKQLVSDKNYSLEKKVAEKSVGLSVSDNATV</sequence>
<reference evidence="2 3" key="1">
    <citation type="submission" date="2016-07" db="EMBL/GenBank/DDBJ databases">
        <title>Pervasive Adenine N6-methylation of Active Genes in Fungi.</title>
        <authorList>
            <consortium name="DOE Joint Genome Institute"/>
            <person name="Mondo S.J."/>
            <person name="Dannebaum R.O."/>
            <person name="Kuo R.C."/>
            <person name="Labutti K."/>
            <person name="Haridas S."/>
            <person name="Kuo A."/>
            <person name="Salamov A."/>
            <person name="Ahrendt S.R."/>
            <person name="Lipzen A."/>
            <person name="Sullivan W."/>
            <person name="Andreopoulos W.B."/>
            <person name="Clum A."/>
            <person name="Lindquist E."/>
            <person name="Daum C."/>
            <person name="Ramamoorthy G.K."/>
            <person name="Gryganskyi A."/>
            <person name="Culley D."/>
            <person name="Magnuson J.K."/>
            <person name="James T.Y."/>
            <person name="O'Malley M.A."/>
            <person name="Stajich J.E."/>
            <person name="Spatafora J.W."/>
            <person name="Visel A."/>
            <person name="Grigoriev I.V."/>
        </authorList>
    </citation>
    <scope>NUCLEOTIDE SEQUENCE [LARGE SCALE GENOMIC DNA]</scope>
    <source>
        <strain evidence="2 3">JEL800</strain>
    </source>
</reference>
<comment type="caution">
    <text evidence="2">The sequence shown here is derived from an EMBL/GenBank/DDBJ whole genome shotgun (WGS) entry which is preliminary data.</text>
</comment>
<evidence type="ECO:0000313" key="2">
    <source>
        <dbReference type="EMBL" id="ORY44028.1"/>
    </source>
</evidence>
<dbReference type="Proteomes" id="UP000193642">
    <property type="component" value="Unassembled WGS sequence"/>
</dbReference>